<dbReference type="AlphaFoldDB" id="A0A7G7YPV8"/>
<name>A0A7G7YPV8_9CORY</name>
<dbReference type="EMBL" id="CP046883">
    <property type="protein sequence ID" value="QNH96528.1"/>
    <property type="molecule type" value="Genomic_DNA"/>
</dbReference>
<dbReference type="Proteomes" id="UP000515275">
    <property type="component" value="Chromosome"/>
</dbReference>
<keyword evidence="2" id="KW-1185">Reference proteome</keyword>
<dbReference type="KEGG" id="cans:GP473_07540"/>
<sequence length="219" mass="22435">MGGPSVVSGPQWLSATLSAGGVPRSAVTMVADCPAAHVDMLAAVTREGGCVAVVGYPSLALAAVEAAGGDLERMVVVPDPEPHALAVVGTLVEGLDMVLFAPSAPIAPACARPVEARLRKSKCALLVTGYTWPRARLTIDVSMTGVVGLGYGLGRIRGVSIAGRVWGNAQPPCAFHAVLGQKSVCRTADDRKTSPAMPGSFMGPFMADATCDLLREVAQ</sequence>
<reference evidence="1 2" key="1">
    <citation type="submission" date="2019-12" db="EMBL/GenBank/DDBJ databases">
        <title>Corynebacterium sp. nov., isolated from feces of the Anser Albifrons in China.</title>
        <authorList>
            <person name="Liu Q."/>
        </authorList>
    </citation>
    <scope>NUCLEOTIDE SEQUENCE [LARGE SCALE GENOMIC DNA]</scope>
    <source>
        <strain evidence="1 2">23H37-10</strain>
    </source>
</reference>
<protein>
    <submittedName>
        <fullName evidence="1">Uncharacterized protein</fullName>
    </submittedName>
</protein>
<evidence type="ECO:0000313" key="2">
    <source>
        <dbReference type="Proteomes" id="UP000515275"/>
    </source>
</evidence>
<evidence type="ECO:0000313" key="1">
    <source>
        <dbReference type="EMBL" id="QNH96528.1"/>
    </source>
</evidence>
<dbReference type="RefSeq" id="WP_186276797.1">
    <property type="nucleotide sequence ID" value="NZ_CP046883.1"/>
</dbReference>
<accession>A0A7G7YPV8</accession>
<organism evidence="1 2">
    <name type="scientific">Corynebacterium anserum</name>
    <dbReference type="NCBI Taxonomy" id="2684406"/>
    <lineage>
        <taxon>Bacteria</taxon>
        <taxon>Bacillati</taxon>
        <taxon>Actinomycetota</taxon>
        <taxon>Actinomycetes</taxon>
        <taxon>Mycobacteriales</taxon>
        <taxon>Corynebacteriaceae</taxon>
        <taxon>Corynebacterium</taxon>
    </lineage>
</organism>
<gene>
    <name evidence="1" type="ORF">GP473_07540</name>
</gene>
<proteinExistence type="predicted"/>